<evidence type="ECO:0000256" key="3">
    <source>
        <dbReference type="ARBA" id="ARBA00023163"/>
    </source>
</evidence>
<keyword evidence="2" id="KW-0238">DNA-binding</keyword>
<reference evidence="5 6" key="1">
    <citation type="submission" date="2015-01" db="EMBL/GenBank/DDBJ databases">
        <title>Comparative genomics of the lactic acid bacteria isolated from the honey bee gut.</title>
        <authorList>
            <person name="Ellegaard K.M."/>
            <person name="Tamarit D."/>
            <person name="Javelind E."/>
            <person name="Olofsson T."/>
            <person name="Andersson S.G."/>
            <person name="Vasquez A."/>
        </authorList>
    </citation>
    <scope>NUCLEOTIDE SEQUENCE [LARGE SCALE GENOMIC DNA]</scope>
    <source>
        <strain evidence="5 6">Hma2</strain>
    </source>
</reference>
<dbReference type="HOGENOM" id="CLU_063236_2_1_9"/>
<evidence type="ECO:0000313" key="5">
    <source>
        <dbReference type="EMBL" id="KJY59924.1"/>
    </source>
</evidence>
<dbReference type="SUPFAM" id="SSF46785">
    <property type="entry name" value="Winged helix' DNA-binding domain"/>
    <property type="match status" value="1"/>
</dbReference>
<dbReference type="InterPro" id="IPR036388">
    <property type="entry name" value="WH-like_DNA-bd_sf"/>
</dbReference>
<dbReference type="SMART" id="SM00345">
    <property type="entry name" value="HTH_GNTR"/>
    <property type="match status" value="1"/>
</dbReference>
<dbReference type="EMBL" id="JXLH01000002">
    <property type="protein sequence ID" value="KJY59924.1"/>
    <property type="molecule type" value="Genomic_DNA"/>
</dbReference>
<feature type="domain" description="HTH gntR-type" evidence="4">
    <location>
        <begin position="3"/>
        <end position="71"/>
    </location>
</feature>
<dbReference type="GO" id="GO:0003677">
    <property type="term" value="F:DNA binding"/>
    <property type="evidence" value="ECO:0007669"/>
    <property type="project" value="UniProtKB-KW"/>
</dbReference>
<dbReference type="InterPro" id="IPR036390">
    <property type="entry name" value="WH_DNA-bd_sf"/>
</dbReference>
<dbReference type="SMART" id="SM00866">
    <property type="entry name" value="UTRA"/>
    <property type="match status" value="1"/>
</dbReference>
<accession>A0A0F4LNU6</accession>
<dbReference type="STRING" id="1218506.JF75_00410"/>
<evidence type="ECO:0000256" key="2">
    <source>
        <dbReference type="ARBA" id="ARBA00023125"/>
    </source>
</evidence>
<sequence>MGNFLYVAAKEKIISLIENNKIKLNQRLPSERTLSRQLGFSRMTIKRALNSLVEDHVLTRRPGDGTYLLHEKYTGRIDTGDDSPWSLSQTIKIKGGIPSSETKSFKLVYDIPLLTDIFPKYTEFYELIRIRKFDDIPFSIQKSYFPFRLFEDAHRYDFSKISLYDYMGFKNLRPDLFHQKIKTCTQDSDPLLNNFNMDSNKLILDVEYLGYTRPDCLVEYTQSYFDSDQVDFRIEIPYTPND</sequence>
<dbReference type="Proteomes" id="UP000033612">
    <property type="component" value="Unassembled WGS sequence"/>
</dbReference>
<dbReference type="SUPFAM" id="SSF64288">
    <property type="entry name" value="Chorismate lyase-like"/>
    <property type="match status" value="1"/>
</dbReference>
<dbReference type="PRINTS" id="PR00035">
    <property type="entry name" value="HTHGNTR"/>
</dbReference>
<evidence type="ECO:0000256" key="1">
    <source>
        <dbReference type="ARBA" id="ARBA00023015"/>
    </source>
</evidence>
<dbReference type="AlphaFoldDB" id="A0A0F4LNU6"/>
<dbReference type="PATRIC" id="fig|1218506.3.peg.69"/>
<dbReference type="PANTHER" id="PTHR44846:SF1">
    <property type="entry name" value="MANNOSYL-D-GLYCERATE TRANSPORT_METABOLISM SYSTEM REPRESSOR MNGR-RELATED"/>
    <property type="match status" value="1"/>
</dbReference>
<evidence type="ECO:0000259" key="4">
    <source>
        <dbReference type="PROSITE" id="PS50949"/>
    </source>
</evidence>
<dbReference type="Gene3D" id="1.10.10.10">
    <property type="entry name" value="Winged helix-like DNA-binding domain superfamily/Winged helix DNA-binding domain"/>
    <property type="match status" value="1"/>
</dbReference>
<dbReference type="InterPro" id="IPR000524">
    <property type="entry name" value="Tscrpt_reg_HTH_GntR"/>
</dbReference>
<proteinExistence type="predicted"/>
<dbReference type="PANTHER" id="PTHR44846">
    <property type="entry name" value="MANNOSYL-D-GLYCERATE TRANSPORT/METABOLISM SYSTEM REPRESSOR MNGR-RELATED"/>
    <property type="match status" value="1"/>
</dbReference>
<dbReference type="InterPro" id="IPR050679">
    <property type="entry name" value="Bact_HTH_transcr_reg"/>
</dbReference>
<gene>
    <name evidence="5" type="ORF">JF75_00410</name>
</gene>
<dbReference type="InterPro" id="IPR028978">
    <property type="entry name" value="Chorismate_lyase_/UTRA_dom_sf"/>
</dbReference>
<organism evidence="5 6">
    <name type="scientific">Lactobacillus kimbladii</name>
    <dbReference type="NCBI Taxonomy" id="1218506"/>
    <lineage>
        <taxon>Bacteria</taxon>
        <taxon>Bacillati</taxon>
        <taxon>Bacillota</taxon>
        <taxon>Bacilli</taxon>
        <taxon>Lactobacillales</taxon>
        <taxon>Lactobacillaceae</taxon>
        <taxon>Lactobacillus</taxon>
    </lineage>
</organism>
<dbReference type="PROSITE" id="PS50949">
    <property type="entry name" value="HTH_GNTR"/>
    <property type="match status" value="1"/>
</dbReference>
<dbReference type="GO" id="GO:0045892">
    <property type="term" value="P:negative regulation of DNA-templated transcription"/>
    <property type="evidence" value="ECO:0007669"/>
    <property type="project" value="TreeGrafter"/>
</dbReference>
<dbReference type="InterPro" id="IPR011663">
    <property type="entry name" value="UTRA"/>
</dbReference>
<keyword evidence="3" id="KW-0804">Transcription</keyword>
<evidence type="ECO:0000313" key="6">
    <source>
        <dbReference type="Proteomes" id="UP000033612"/>
    </source>
</evidence>
<keyword evidence="1" id="KW-0805">Transcription regulation</keyword>
<keyword evidence="6" id="KW-1185">Reference proteome</keyword>
<comment type="caution">
    <text evidence="5">The sequence shown here is derived from an EMBL/GenBank/DDBJ whole genome shotgun (WGS) entry which is preliminary data.</text>
</comment>
<dbReference type="Gene3D" id="3.40.1410.10">
    <property type="entry name" value="Chorismate lyase-like"/>
    <property type="match status" value="1"/>
</dbReference>
<protein>
    <recommendedName>
        <fullName evidence="4">HTH gntR-type domain-containing protein</fullName>
    </recommendedName>
</protein>
<dbReference type="GO" id="GO:0003700">
    <property type="term" value="F:DNA-binding transcription factor activity"/>
    <property type="evidence" value="ECO:0007669"/>
    <property type="project" value="InterPro"/>
</dbReference>
<dbReference type="Pfam" id="PF07702">
    <property type="entry name" value="UTRA"/>
    <property type="match status" value="1"/>
</dbReference>
<dbReference type="CDD" id="cd07377">
    <property type="entry name" value="WHTH_GntR"/>
    <property type="match status" value="1"/>
</dbReference>
<dbReference type="RefSeq" id="WP_046331348.1">
    <property type="nucleotide sequence ID" value="NZ_JBHTBO010000013.1"/>
</dbReference>
<dbReference type="Pfam" id="PF00392">
    <property type="entry name" value="GntR"/>
    <property type="match status" value="1"/>
</dbReference>
<name>A0A0F4LNU6_9LACO</name>
<dbReference type="OrthoDB" id="369138at2"/>